<accession>A0A6C0KBW7</accession>
<reference evidence="1" key="1">
    <citation type="journal article" date="2020" name="Nature">
        <title>Giant virus diversity and host interactions through global metagenomics.</title>
        <authorList>
            <person name="Schulz F."/>
            <person name="Roux S."/>
            <person name="Paez-Espino D."/>
            <person name="Jungbluth S."/>
            <person name="Walsh D.A."/>
            <person name="Denef V.J."/>
            <person name="McMahon K.D."/>
            <person name="Konstantinidis K.T."/>
            <person name="Eloe-Fadrosh E.A."/>
            <person name="Kyrpides N.C."/>
            <person name="Woyke T."/>
        </authorList>
    </citation>
    <scope>NUCLEOTIDE SEQUENCE</scope>
    <source>
        <strain evidence="1">GVMAG-S-1103017-68</strain>
    </source>
</reference>
<dbReference type="AlphaFoldDB" id="A0A6C0KBW7"/>
<dbReference type="EMBL" id="MN740863">
    <property type="protein sequence ID" value="QHU15505.1"/>
    <property type="molecule type" value="Genomic_DNA"/>
</dbReference>
<evidence type="ECO:0000313" key="1">
    <source>
        <dbReference type="EMBL" id="QHU15505.1"/>
    </source>
</evidence>
<sequence length="308" mass="32962">MTVACLCERGPFVDFLGTVLAASFECDWEYCTELPAGCKAVVTDAALPVEPDAPVVAVHPDATGAGLRRFVVGIDLIVPFAADRAATSDPDWSAADGHALGADLALHRTAQRGMNTFAAKREIPAAARWVLGSEDKLRAAYQTLWVLHAARPDGAVAVPRALRSWRGLLVAVGRSAVSPAATLRRELQWHGLGLDAAGGQGYARQFVSPRSFEEFEVDGSPVLGLSLCDTLLSYNLPAAAVDLLVLSCSHAVQILRELPDDFVPRWVYVTRSPQADESMCLANAPRYTLADSDSTGFLLARVDDFSLS</sequence>
<name>A0A6C0KBW7_9ZZZZ</name>
<organism evidence="1">
    <name type="scientific">viral metagenome</name>
    <dbReference type="NCBI Taxonomy" id="1070528"/>
    <lineage>
        <taxon>unclassified sequences</taxon>
        <taxon>metagenomes</taxon>
        <taxon>organismal metagenomes</taxon>
    </lineage>
</organism>
<protein>
    <submittedName>
        <fullName evidence="1">Uncharacterized protein</fullName>
    </submittedName>
</protein>
<proteinExistence type="predicted"/>